<evidence type="ECO:0000313" key="3">
    <source>
        <dbReference type="Proteomes" id="UP000670092"/>
    </source>
</evidence>
<name>A0A8H7YUP8_AJECA</name>
<dbReference type="OrthoDB" id="4776522at2759"/>
<feature type="region of interest" description="Disordered" evidence="1">
    <location>
        <begin position="134"/>
        <end position="162"/>
    </location>
</feature>
<accession>A0A8H7YUP8</accession>
<feature type="compositionally biased region" description="Basic and acidic residues" evidence="1">
    <location>
        <begin position="391"/>
        <end position="403"/>
    </location>
</feature>
<dbReference type="VEuPathDB" id="FungiDB:I7I52_09028"/>
<evidence type="ECO:0000313" key="2">
    <source>
        <dbReference type="EMBL" id="KAG5298900.1"/>
    </source>
</evidence>
<feature type="compositionally biased region" description="Basic and acidic residues" evidence="1">
    <location>
        <begin position="347"/>
        <end position="362"/>
    </location>
</feature>
<comment type="caution">
    <text evidence="2">The sequence shown here is derived from an EMBL/GenBank/DDBJ whole genome shotgun (WGS) entry which is preliminary data.</text>
</comment>
<proteinExistence type="predicted"/>
<protein>
    <submittedName>
        <fullName evidence="2">Uncharacterized protein</fullName>
    </submittedName>
</protein>
<organism evidence="2 3">
    <name type="scientific">Ajellomyces capsulatus</name>
    <name type="common">Darling's disease fungus</name>
    <name type="synonym">Histoplasma capsulatum</name>
    <dbReference type="NCBI Taxonomy" id="5037"/>
    <lineage>
        <taxon>Eukaryota</taxon>
        <taxon>Fungi</taxon>
        <taxon>Dikarya</taxon>
        <taxon>Ascomycota</taxon>
        <taxon>Pezizomycotina</taxon>
        <taxon>Eurotiomycetes</taxon>
        <taxon>Eurotiomycetidae</taxon>
        <taxon>Onygenales</taxon>
        <taxon>Ajellomycetaceae</taxon>
        <taxon>Histoplasma</taxon>
    </lineage>
</organism>
<feature type="compositionally biased region" description="Basic residues" evidence="1">
    <location>
        <begin position="335"/>
        <end position="346"/>
    </location>
</feature>
<dbReference type="AlphaFoldDB" id="A0A8H7YUP8"/>
<dbReference type="Proteomes" id="UP000670092">
    <property type="component" value="Unassembled WGS sequence"/>
</dbReference>
<dbReference type="EMBL" id="JAEVHI010000002">
    <property type="protein sequence ID" value="KAG5298900.1"/>
    <property type="molecule type" value="Genomic_DNA"/>
</dbReference>
<sequence length="414" mass="46185">MGSQAPAKPSSQERTTTLNTRQTHCTHSSFTREFSSHGCLATCQMCKRGPDLGWVYACTEDQARLDARDKYPYQESQQLGFTQLSTSLQSSNAVQLNASIEHAIKHRHYTPKQVELVKAQRTVVLETIKADYRTRRDPLSPETQSRLSTQDPEDSEPTPANPYVKVPSSTLLPACHSELGNVTIPSCRLRVCPGCMPTATERSWQSLNCICTDDYMTDDRLLETLAAIAININDACASREFRKVPTPASSLCFDIADALIRAAGNEAADSNAMGNAGTVDDGANDACPADLEEGEITAPDVIVEREPINKTPRPRKSLKELLHFHRTHAKEATGPRKKNTHRHHRGRDMGMEFQIEQRRTSENTRPQKTGTARLDFPRRVKNGSSVRRHEKREIDDDRSRADLEFVGQADRFGG</sequence>
<gene>
    <name evidence="2" type="ORF">I7I52_09028</name>
</gene>
<feature type="region of interest" description="Disordered" evidence="1">
    <location>
        <begin position="329"/>
        <end position="414"/>
    </location>
</feature>
<reference evidence="2 3" key="1">
    <citation type="submission" date="2021-01" db="EMBL/GenBank/DDBJ databases">
        <title>Chromosome-level genome assembly of a human fungal pathogen reveals clustering of transcriptionally co-regulated genes.</title>
        <authorList>
            <person name="Voorhies M."/>
            <person name="Cohen S."/>
            <person name="Shea T.P."/>
            <person name="Petrus S."/>
            <person name="Munoz J.F."/>
            <person name="Poplawski S."/>
            <person name="Goldman W.E."/>
            <person name="Michael T."/>
            <person name="Cuomo C.A."/>
            <person name="Sil A."/>
            <person name="Beyhan S."/>
        </authorList>
    </citation>
    <scope>NUCLEOTIDE SEQUENCE [LARGE SCALE GENOMIC DNA]</scope>
    <source>
        <strain evidence="2 3">G184AR</strain>
    </source>
</reference>
<feature type="region of interest" description="Disordered" evidence="1">
    <location>
        <begin position="1"/>
        <end position="22"/>
    </location>
</feature>
<evidence type="ECO:0000256" key="1">
    <source>
        <dbReference type="SAM" id="MobiDB-lite"/>
    </source>
</evidence>
<feature type="compositionally biased region" description="Polar residues" evidence="1">
    <location>
        <begin position="141"/>
        <end position="150"/>
    </location>
</feature>